<feature type="compositionally biased region" description="Basic residues" evidence="1">
    <location>
        <begin position="262"/>
        <end position="273"/>
    </location>
</feature>
<evidence type="ECO:0000256" key="1">
    <source>
        <dbReference type="SAM" id="MobiDB-lite"/>
    </source>
</evidence>
<evidence type="ECO:0000313" key="3">
    <source>
        <dbReference type="MGI" id="MGI:1917994"/>
    </source>
</evidence>
<feature type="non-terminal residue" evidence="2">
    <location>
        <position position="1"/>
    </location>
</feature>
<reference evidence="2" key="8">
    <citation type="journal article" date="2005" name="Science">
        <title>Antisense Transcription in the Mammalian Transcriptome.</title>
        <authorList>
            <consortium name="RIKEN Genome Exploration Research Group and Genome Science Group (Genome Network Project Core Group) and the FANTOM Consortium"/>
        </authorList>
    </citation>
    <scope>NUCLEOTIDE SEQUENCE</scope>
    <source>
        <strain evidence="2">C57BL/6J</strain>
    </source>
</reference>
<protein>
    <submittedName>
        <fullName evidence="2">Uncharacterized protein</fullName>
    </submittedName>
</protein>
<gene>
    <name evidence="3" type="primary">6330403L08Rik</name>
</gene>
<feature type="compositionally biased region" description="Low complexity" evidence="1">
    <location>
        <begin position="68"/>
        <end position="87"/>
    </location>
</feature>
<reference evidence="2" key="7">
    <citation type="journal article" date="2005" name="Science">
        <title>The Transcriptional Landscape of the Mammalian Genome.</title>
        <authorList>
            <consortium name="The FANTOM Consortium"/>
            <consortium name="Riken Genome Exploration Research Group and Genome Science Group (Genome Network Project Core Group)"/>
        </authorList>
    </citation>
    <scope>NUCLEOTIDE SEQUENCE</scope>
    <source>
        <strain evidence="2">C57BL/6J</strain>
    </source>
</reference>
<feature type="compositionally biased region" description="Low complexity" evidence="1">
    <location>
        <begin position="274"/>
        <end position="283"/>
    </location>
</feature>
<evidence type="ECO:0000313" key="2">
    <source>
        <dbReference type="EMBL" id="BAE27857.1"/>
    </source>
</evidence>
<feature type="compositionally biased region" description="Pro residues" evidence="1">
    <location>
        <begin position="204"/>
        <end position="226"/>
    </location>
</feature>
<feature type="compositionally biased region" description="Basic and acidic residues" evidence="1">
    <location>
        <begin position="167"/>
        <end position="176"/>
    </location>
</feature>
<reference evidence="2" key="1">
    <citation type="journal article" date="1999" name="Methods Enzymol.">
        <title>High-efficiency full-length cDNA cloning.</title>
        <authorList>
            <person name="Carninci P."/>
            <person name="Hayashizaki Y."/>
        </authorList>
    </citation>
    <scope>NUCLEOTIDE SEQUENCE</scope>
    <source>
        <strain evidence="2">C57BL/6J</strain>
    </source>
</reference>
<organism evidence="2">
    <name type="scientific">Mus musculus</name>
    <name type="common">Mouse</name>
    <dbReference type="NCBI Taxonomy" id="10090"/>
    <lineage>
        <taxon>Eukaryota</taxon>
        <taxon>Metazoa</taxon>
        <taxon>Chordata</taxon>
        <taxon>Craniata</taxon>
        <taxon>Vertebrata</taxon>
        <taxon>Euteleostomi</taxon>
        <taxon>Mammalia</taxon>
        <taxon>Eutheria</taxon>
        <taxon>Euarchontoglires</taxon>
        <taxon>Glires</taxon>
        <taxon>Rodentia</taxon>
        <taxon>Myomorpha</taxon>
        <taxon>Muroidea</taxon>
        <taxon>Muridae</taxon>
        <taxon>Murinae</taxon>
        <taxon>Mus</taxon>
        <taxon>Mus</taxon>
    </lineage>
</organism>
<dbReference type="EMBL" id="AK147342">
    <property type="protein sequence ID" value="BAE27857.1"/>
    <property type="molecule type" value="mRNA"/>
</dbReference>
<reference evidence="2" key="5">
    <citation type="journal article" date="2002" name="Nature">
        <title>Analysis of the mouse transcriptome based on functional annotation of 60,770 full-length cDNAs.</title>
        <authorList>
            <consortium name="The FANTOM Consortium and the RIKEN Genome Exploration Research Group Phase I and II Team"/>
        </authorList>
    </citation>
    <scope>NUCLEOTIDE SEQUENCE</scope>
    <source>
        <strain evidence="2">C57BL/6J</strain>
    </source>
</reference>
<reference evidence="2" key="6">
    <citation type="submission" date="2004-03" db="EMBL/GenBank/DDBJ databases">
        <authorList>
            <person name="Arakawa T."/>
            <person name="Carninci P."/>
            <person name="Fukuda S."/>
            <person name="Hashizume W."/>
            <person name="Hayashida K."/>
            <person name="Hori F."/>
            <person name="Iida J."/>
            <person name="Imamura K."/>
            <person name="Imotani K."/>
            <person name="Itoh M."/>
            <person name="Kanagawa S."/>
            <person name="Kawai J."/>
            <person name="Kojima M."/>
            <person name="Konno H."/>
            <person name="Murata M."/>
            <person name="Nakamura M."/>
            <person name="Ninomiya N."/>
            <person name="Nishiyori H."/>
            <person name="Nomura K."/>
            <person name="Ohno M."/>
            <person name="Sakazume N."/>
            <person name="Sano H."/>
            <person name="Sasaki D."/>
            <person name="Shibata K."/>
            <person name="Shiraki T."/>
            <person name="Tagami M."/>
            <person name="Tagami Y."/>
            <person name="Waki K."/>
            <person name="Watahiki A."/>
            <person name="Muramatsu M."/>
            <person name="Hayashizaki Y."/>
        </authorList>
    </citation>
    <scope>NUCLEOTIDE SEQUENCE</scope>
    <source>
        <strain evidence="2">C57BL/6J</strain>
    </source>
</reference>
<reference evidence="2" key="3">
    <citation type="journal article" date="2000" name="Genome Res.">
        <title>RIKEN integrated sequence analysis (RISA) system--384-format sequencing pipeline with 384 multicapillary sequencer.</title>
        <authorList>
            <person name="Shibata K."/>
            <person name="Itoh M."/>
            <person name="Aizawa K."/>
            <person name="Nagaoka S."/>
            <person name="Sasaki N."/>
            <person name="Carninci P."/>
            <person name="Konno H."/>
            <person name="Akiyama J."/>
            <person name="Nishi K."/>
            <person name="Kitsunai T."/>
            <person name="Tashiro H."/>
            <person name="Itoh M."/>
            <person name="Sumi N."/>
            <person name="Ishii Y."/>
            <person name="Nakamura S."/>
            <person name="Hazama M."/>
            <person name="Nishine T."/>
            <person name="Harada A."/>
            <person name="Yamamoto R."/>
            <person name="Matsumoto H."/>
            <person name="Sakaguchi S."/>
            <person name="Ikegami T."/>
            <person name="Kashiwagi K."/>
            <person name="Fujiwake S."/>
            <person name="Inoue K."/>
            <person name="Togawa Y."/>
            <person name="Izawa M."/>
            <person name="Ohara E."/>
            <person name="Watahiki M."/>
            <person name="Yoneda Y."/>
            <person name="Ishikawa T."/>
            <person name="Ozawa K."/>
            <person name="Tanaka T."/>
            <person name="Matsuura S."/>
            <person name="Kawai J."/>
            <person name="Okazaki Y."/>
            <person name="Muramatsu M."/>
            <person name="Inoue Y."/>
            <person name="Kira A."/>
            <person name="Hayashizaki Y."/>
        </authorList>
    </citation>
    <scope>NUCLEOTIDE SEQUENCE</scope>
    <source>
        <strain evidence="2">C57BL/6J</strain>
    </source>
</reference>
<dbReference type="AlphaFoldDB" id="Q3UHK0"/>
<dbReference type="MGI" id="MGI:1917994">
    <property type="gene designation" value="6330403L08Rik"/>
</dbReference>
<feature type="compositionally biased region" description="Basic and acidic residues" evidence="1">
    <location>
        <begin position="187"/>
        <end position="201"/>
    </location>
</feature>
<feature type="compositionally biased region" description="Basic residues" evidence="1">
    <location>
        <begin position="1"/>
        <end position="12"/>
    </location>
</feature>
<dbReference type="AGR" id="MGI:1917994"/>
<sequence length="319" mass="32468">GCVPRAGRRRARSPSLALGATRPVNPHICCRQPREGTAERGCSSRRTTDHLSGLSARYQLPPRLSLRAPGSPESLSPGLPLAAAAPGRARRGPARRGPAACVRPSAARPRLRRGAPPSARRGRAAPAAAPPGSSLPARGLATPPARAGGRAEGRAGAAAAAAAAAGRPEEEVEKKAQAGRAPGVERAPQDARVEPAGDREGVIAPPPRPSPSPAPRLPRIPGPGPAPRKRSGVSRARSGPAATATAVATHALTQAATSIQARRPRLGAHRRPGSRSAPPSSLPTLQCQLQSCGTGRGGEEAAAEARPSLARLSLGPQRQ</sequence>
<reference evidence="2" key="2">
    <citation type="journal article" date="2000" name="Genome Res.">
        <title>Normalization and subtraction of cap-trapper-selected cDNAs to prepare full-length cDNA libraries for rapid discovery of new genes.</title>
        <authorList>
            <person name="Carninci P."/>
            <person name="Shibata Y."/>
            <person name="Hayatsu N."/>
            <person name="Sugahara Y."/>
            <person name="Shibata K."/>
            <person name="Itoh M."/>
            <person name="Konno H."/>
            <person name="Okazaki Y."/>
            <person name="Muramatsu M."/>
            <person name="Hayashizaki Y."/>
        </authorList>
    </citation>
    <scope>NUCLEOTIDE SEQUENCE</scope>
    <source>
        <strain evidence="2">C57BL/6J</strain>
    </source>
</reference>
<accession>Q3UHK0</accession>
<feature type="compositionally biased region" description="Low complexity" evidence="1">
    <location>
        <begin position="241"/>
        <end position="257"/>
    </location>
</feature>
<feature type="compositionally biased region" description="Low complexity" evidence="1">
    <location>
        <begin position="95"/>
        <end position="166"/>
    </location>
</feature>
<name>Q3UHK0_MOUSE</name>
<reference evidence="2" key="4">
    <citation type="journal article" date="2001" name="Nature">
        <title>Functional annotation of a full-length mouse cDNA collection.</title>
        <authorList>
            <consortium name="The RIKEN Genome Exploration Research Group Phase II Team and the FANTOM Consortium"/>
        </authorList>
    </citation>
    <scope>NUCLEOTIDE SEQUENCE</scope>
    <source>
        <strain evidence="2">C57BL/6J</strain>
    </source>
</reference>
<feature type="compositionally biased region" description="Polar residues" evidence="1">
    <location>
        <begin position="284"/>
        <end position="293"/>
    </location>
</feature>
<feature type="region of interest" description="Disordered" evidence="1">
    <location>
        <begin position="1"/>
        <end position="319"/>
    </location>
</feature>
<proteinExistence type="evidence at transcript level"/>